<gene>
    <name evidence="7" type="ORF">QBC33DRAFT_581723</name>
</gene>
<keyword evidence="5" id="KW-0539">Nucleus</keyword>
<keyword evidence="1" id="KW-0479">Metal-binding</keyword>
<dbReference type="GO" id="GO:0008270">
    <property type="term" value="F:zinc ion binding"/>
    <property type="evidence" value="ECO:0007669"/>
    <property type="project" value="InterPro"/>
</dbReference>
<dbReference type="SMART" id="SM00066">
    <property type="entry name" value="GAL4"/>
    <property type="match status" value="1"/>
</dbReference>
<comment type="caution">
    <text evidence="7">The sequence shown here is derived from an EMBL/GenBank/DDBJ whole genome shotgun (WGS) entry which is preliminary data.</text>
</comment>
<dbReference type="AlphaFoldDB" id="A0AAJ0BSW9"/>
<dbReference type="Gene3D" id="4.10.240.10">
    <property type="entry name" value="Zn(2)-C6 fungal-type DNA-binding domain"/>
    <property type="match status" value="1"/>
</dbReference>
<dbReference type="PROSITE" id="PS50048">
    <property type="entry name" value="ZN2_CY6_FUNGAL_2"/>
    <property type="match status" value="1"/>
</dbReference>
<evidence type="ECO:0000256" key="4">
    <source>
        <dbReference type="ARBA" id="ARBA00023163"/>
    </source>
</evidence>
<dbReference type="InterPro" id="IPR036864">
    <property type="entry name" value="Zn2-C6_fun-type_DNA-bd_sf"/>
</dbReference>
<dbReference type="EMBL" id="MU839037">
    <property type="protein sequence ID" value="KAK1762442.1"/>
    <property type="molecule type" value="Genomic_DNA"/>
</dbReference>
<evidence type="ECO:0000256" key="5">
    <source>
        <dbReference type="ARBA" id="ARBA00023242"/>
    </source>
</evidence>
<reference evidence="7" key="1">
    <citation type="submission" date="2023-06" db="EMBL/GenBank/DDBJ databases">
        <title>Genome-scale phylogeny and comparative genomics of the fungal order Sordariales.</title>
        <authorList>
            <consortium name="Lawrence Berkeley National Laboratory"/>
            <person name="Hensen N."/>
            <person name="Bonometti L."/>
            <person name="Westerberg I."/>
            <person name="Brannstrom I.O."/>
            <person name="Guillou S."/>
            <person name="Cros-Aarteil S."/>
            <person name="Calhoun S."/>
            <person name="Haridas S."/>
            <person name="Kuo A."/>
            <person name="Mondo S."/>
            <person name="Pangilinan J."/>
            <person name="Riley R."/>
            <person name="Labutti K."/>
            <person name="Andreopoulos B."/>
            <person name="Lipzen A."/>
            <person name="Chen C."/>
            <person name="Yanf M."/>
            <person name="Daum C."/>
            <person name="Ng V."/>
            <person name="Clum A."/>
            <person name="Steindorff A."/>
            <person name="Ohm R."/>
            <person name="Martin F."/>
            <person name="Silar P."/>
            <person name="Natvig D."/>
            <person name="Lalanne C."/>
            <person name="Gautier V."/>
            <person name="Ament-Velasquez S.L."/>
            <person name="Kruys A."/>
            <person name="Hutchinson M.I."/>
            <person name="Powell A.J."/>
            <person name="Barry K."/>
            <person name="Miller A.N."/>
            <person name="Grigoriev I.V."/>
            <person name="Debuchy R."/>
            <person name="Gladieux P."/>
            <person name="Thoren M.H."/>
            <person name="Johannesson H."/>
        </authorList>
    </citation>
    <scope>NUCLEOTIDE SEQUENCE</scope>
    <source>
        <strain evidence="7">8032-3</strain>
    </source>
</reference>
<keyword evidence="8" id="KW-1185">Reference proteome</keyword>
<proteinExistence type="predicted"/>
<accession>A0AAJ0BSW9</accession>
<feature type="domain" description="Zn(2)-C6 fungal-type" evidence="6">
    <location>
        <begin position="19"/>
        <end position="49"/>
    </location>
</feature>
<dbReference type="InterPro" id="IPR001138">
    <property type="entry name" value="Zn2Cys6_DnaBD"/>
</dbReference>
<evidence type="ECO:0000256" key="2">
    <source>
        <dbReference type="ARBA" id="ARBA00022833"/>
    </source>
</evidence>
<keyword evidence="2" id="KW-0862">Zinc</keyword>
<dbReference type="Pfam" id="PF00172">
    <property type="entry name" value="Zn_clus"/>
    <property type="match status" value="1"/>
</dbReference>
<organism evidence="7 8">
    <name type="scientific">Phialemonium atrogriseum</name>
    <dbReference type="NCBI Taxonomy" id="1093897"/>
    <lineage>
        <taxon>Eukaryota</taxon>
        <taxon>Fungi</taxon>
        <taxon>Dikarya</taxon>
        <taxon>Ascomycota</taxon>
        <taxon>Pezizomycotina</taxon>
        <taxon>Sordariomycetes</taxon>
        <taxon>Sordariomycetidae</taxon>
        <taxon>Cephalothecales</taxon>
        <taxon>Cephalothecaceae</taxon>
        <taxon>Phialemonium</taxon>
    </lineage>
</organism>
<evidence type="ECO:0000256" key="3">
    <source>
        <dbReference type="ARBA" id="ARBA00023015"/>
    </source>
</evidence>
<sequence>MDSYGSLWDFFVNVWRRKACSECTRSKRQCNKQTPACRRCRERGTVCEYPFVRRICAPLESTLPDTLSSESALLGFQAFPDLDVDADVTDFGLELNPLPPLDWLCTDQMQLPTNTGNALSATTAGDAEYDWFQCPDSWTVEHEQPGRQQDFLDDSFLMRFVSDVQRWLQQWASDGHNPFIHHQLYRQRLPRSIQDAYTALTAYLAKNPKNEDLTFRIIEDRVAQLLQDQPPNSLPSSLDILEHLARVQALLVYQVIRLFDGNIRLRAQAEQHSPVLSRWVGQLWERAAGGNRVQGMSTTPPENDAVLRSWRTWITSESVRRTWLTVKILLSVYDTLKLGWSECPGGLFFTAREGIWSASTAYAWSKACRDGGPLFLQSMRLDGLFGYAKPSEVGEFGRAVLSICFGSEKVDRWVNEGAETSPAGVLDALAFLGGGE</sequence>
<evidence type="ECO:0000313" key="8">
    <source>
        <dbReference type="Proteomes" id="UP001244011"/>
    </source>
</evidence>
<keyword evidence="4" id="KW-0804">Transcription</keyword>
<dbReference type="CDD" id="cd00067">
    <property type="entry name" value="GAL4"/>
    <property type="match status" value="1"/>
</dbReference>
<protein>
    <recommendedName>
        <fullName evidence="6">Zn(2)-C6 fungal-type domain-containing protein</fullName>
    </recommendedName>
</protein>
<dbReference type="PANTHER" id="PTHR47660">
    <property type="entry name" value="TRANSCRIPTION FACTOR WITH C2H2 AND ZN(2)-CYS(6) DNA BINDING DOMAIN (EUROFUNG)-RELATED-RELATED"/>
    <property type="match status" value="1"/>
</dbReference>
<dbReference type="GO" id="GO:0000981">
    <property type="term" value="F:DNA-binding transcription factor activity, RNA polymerase II-specific"/>
    <property type="evidence" value="ECO:0007669"/>
    <property type="project" value="InterPro"/>
</dbReference>
<evidence type="ECO:0000259" key="6">
    <source>
        <dbReference type="PROSITE" id="PS50048"/>
    </source>
</evidence>
<dbReference type="PROSITE" id="PS00463">
    <property type="entry name" value="ZN2_CY6_FUNGAL_1"/>
    <property type="match status" value="1"/>
</dbReference>
<dbReference type="PRINTS" id="PR00755">
    <property type="entry name" value="AFLATOXINBRP"/>
</dbReference>
<dbReference type="GeneID" id="85314469"/>
<name>A0AAJ0BSW9_9PEZI</name>
<dbReference type="RefSeq" id="XP_060278655.1">
    <property type="nucleotide sequence ID" value="XM_060431282.1"/>
</dbReference>
<evidence type="ECO:0000313" key="7">
    <source>
        <dbReference type="EMBL" id="KAK1762442.1"/>
    </source>
</evidence>
<dbReference type="SUPFAM" id="SSF57701">
    <property type="entry name" value="Zn2/Cys6 DNA-binding domain"/>
    <property type="match status" value="1"/>
</dbReference>
<evidence type="ECO:0000256" key="1">
    <source>
        <dbReference type="ARBA" id="ARBA00022723"/>
    </source>
</evidence>
<dbReference type="Proteomes" id="UP001244011">
    <property type="component" value="Unassembled WGS sequence"/>
</dbReference>
<keyword evidence="3" id="KW-0805">Transcription regulation</keyword>